<feature type="region of interest" description="Disordered" evidence="1">
    <location>
        <begin position="134"/>
        <end position="175"/>
    </location>
</feature>
<feature type="compositionally biased region" description="Polar residues" evidence="1">
    <location>
        <begin position="134"/>
        <end position="158"/>
    </location>
</feature>
<name>A0A9X4SJR4_9LACT</name>
<accession>A0A9X4SJR4</accession>
<comment type="caution">
    <text evidence="2">The sequence shown here is derived from an EMBL/GenBank/DDBJ whole genome shotgun (WGS) entry which is preliminary data.</text>
</comment>
<evidence type="ECO:0000256" key="1">
    <source>
        <dbReference type="SAM" id="MobiDB-lite"/>
    </source>
</evidence>
<keyword evidence="3" id="KW-1185">Reference proteome</keyword>
<feature type="compositionally biased region" description="Basic and acidic residues" evidence="1">
    <location>
        <begin position="160"/>
        <end position="173"/>
    </location>
</feature>
<dbReference type="AlphaFoldDB" id="A0A9X4SJR4"/>
<protein>
    <submittedName>
        <fullName evidence="2">Phage tail protein</fullName>
    </submittedName>
</protein>
<dbReference type="RefSeq" id="WP_279365003.1">
    <property type="nucleotide sequence ID" value="NZ_JAMWEC010000002.1"/>
</dbReference>
<organism evidence="2 3">
    <name type="scientific">Lactococcus formosensis</name>
    <dbReference type="NCBI Taxonomy" id="1281486"/>
    <lineage>
        <taxon>Bacteria</taxon>
        <taxon>Bacillati</taxon>
        <taxon>Bacillota</taxon>
        <taxon>Bacilli</taxon>
        <taxon>Lactobacillales</taxon>
        <taxon>Streptococcaceae</taxon>
        <taxon>Lactococcus</taxon>
    </lineage>
</organism>
<proteinExistence type="predicted"/>
<sequence length="205" mass="22677">MPEQAQKNKIEFGLENVHYAKAIQDLTTGETTYDTPKKWPGAVELSLEPSGDLIKFKADNIDYYVSSNNQGYDGTLTTAKLPEDFETDILGEKVENGVQTEYANAETAPFALMFQFEGDKHATRHVLYNCTASRPTVGSTTKDSGDPNTTQLTFSASPRPSDKAVKTKTRPDTDSTVYDEWFNKVYEKSSTTTTTQPTTTTTTQA</sequence>
<dbReference type="NCBIfam" id="TIGR01603">
    <property type="entry name" value="maj_tail_phi13"/>
    <property type="match status" value="1"/>
</dbReference>
<dbReference type="EMBL" id="JAMWFV010000017">
    <property type="protein sequence ID" value="MDG6145885.1"/>
    <property type="molecule type" value="Genomic_DNA"/>
</dbReference>
<dbReference type="Proteomes" id="UP001153199">
    <property type="component" value="Unassembled WGS sequence"/>
</dbReference>
<dbReference type="InterPro" id="IPR006490">
    <property type="entry name" value="Maj_tail_phi13"/>
</dbReference>
<evidence type="ECO:0000313" key="2">
    <source>
        <dbReference type="EMBL" id="MDG6145885.1"/>
    </source>
</evidence>
<evidence type="ECO:0000313" key="3">
    <source>
        <dbReference type="Proteomes" id="UP001153199"/>
    </source>
</evidence>
<reference evidence="2" key="1">
    <citation type="submission" date="2022-06" db="EMBL/GenBank/DDBJ databases">
        <title>Lactococcus from bovine mastitis in China.</title>
        <authorList>
            <person name="Lin Y."/>
            <person name="Han B."/>
        </authorList>
    </citation>
    <scope>NUCLEOTIDE SEQUENCE</scope>
    <source>
        <strain evidence="2">Ningxia-I-26</strain>
    </source>
</reference>
<gene>
    <name evidence="2" type="ORF">NF717_09530</name>
</gene>